<organism evidence="6 7">
    <name type="scientific">Pseudomonas chaetocerotis</name>
    <dbReference type="NCBI Taxonomy" id="2758695"/>
    <lineage>
        <taxon>Bacteria</taxon>
        <taxon>Pseudomonadati</taxon>
        <taxon>Pseudomonadota</taxon>
        <taxon>Gammaproteobacteria</taxon>
        <taxon>Pseudomonadales</taxon>
        <taxon>Pseudomonadaceae</taxon>
        <taxon>Pseudomonas</taxon>
    </lineage>
</organism>
<dbReference type="InterPro" id="IPR036388">
    <property type="entry name" value="WH-like_DNA-bd_sf"/>
</dbReference>
<dbReference type="Proteomes" id="UP000596932">
    <property type="component" value="Unassembled WGS sequence"/>
</dbReference>
<comment type="caution">
    <text evidence="6">The sequence shown here is derived from an EMBL/GenBank/DDBJ whole genome shotgun (WGS) entry which is preliminary data.</text>
</comment>
<evidence type="ECO:0000256" key="1">
    <source>
        <dbReference type="ARBA" id="ARBA00009437"/>
    </source>
</evidence>
<accession>A0A931GJ49</accession>
<dbReference type="AlphaFoldDB" id="A0A931GJ49"/>
<keyword evidence="3" id="KW-0238">DNA-binding</keyword>
<dbReference type="SUPFAM" id="SSF46785">
    <property type="entry name" value="Winged helix' DNA-binding domain"/>
    <property type="match status" value="1"/>
</dbReference>
<dbReference type="InterPro" id="IPR005119">
    <property type="entry name" value="LysR_subst-bd"/>
</dbReference>
<dbReference type="FunFam" id="1.10.10.10:FF:000001">
    <property type="entry name" value="LysR family transcriptional regulator"/>
    <property type="match status" value="1"/>
</dbReference>
<feature type="domain" description="HTH lysR-type" evidence="5">
    <location>
        <begin position="1"/>
        <end position="58"/>
    </location>
</feature>
<evidence type="ECO:0000256" key="2">
    <source>
        <dbReference type="ARBA" id="ARBA00023015"/>
    </source>
</evidence>
<dbReference type="InterPro" id="IPR000847">
    <property type="entry name" value="LysR_HTH_N"/>
</dbReference>
<name>A0A931GJ49_9PSED</name>
<dbReference type="PANTHER" id="PTHR30346">
    <property type="entry name" value="TRANSCRIPTIONAL DUAL REGULATOR HCAR-RELATED"/>
    <property type="match status" value="1"/>
</dbReference>
<protein>
    <submittedName>
        <fullName evidence="6">LysR family transcriptional regulator</fullName>
    </submittedName>
</protein>
<dbReference type="GO" id="GO:0003677">
    <property type="term" value="F:DNA binding"/>
    <property type="evidence" value="ECO:0007669"/>
    <property type="project" value="UniProtKB-KW"/>
</dbReference>
<dbReference type="RefSeq" id="WP_196476503.1">
    <property type="nucleotide sequence ID" value="NZ_JACFYX020000009.1"/>
</dbReference>
<sequence>MDLKQLRYFVAVAEELHFGRAAARLFISQPALSFDIKKLEEQLGIQLLQRNNKSVKLTPAGRVLLDEARSLLLQAEQARRLTLRSAQGALGRLRVGFVSSMLYQGLPAAVARYEALYPGMEVVLREINSAEQAQALQRGQIDIGFVHRGTTLAGVASLLLLTDPFVCCLPPGHPLLAETTIDLAQLRDEPFILFPRSASPHYHDLIIARCVAAGFSPQIRHEARLWQTIITMVMHGMGVALLPQSLSGAWRGELHCVAIAQVGPPSELHAIIAEDNPPEAARHFLAVLRDDLALAGHGHADLLIKP</sequence>
<dbReference type="InterPro" id="IPR036390">
    <property type="entry name" value="WH_DNA-bd_sf"/>
</dbReference>
<dbReference type="Pfam" id="PF03466">
    <property type="entry name" value="LysR_substrate"/>
    <property type="match status" value="1"/>
</dbReference>
<dbReference type="GO" id="GO:0003700">
    <property type="term" value="F:DNA-binding transcription factor activity"/>
    <property type="evidence" value="ECO:0007669"/>
    <property type="project" value="InterPro"/>
</dbReference>
<reference evidence="6" key="1">
    <citation type="submission" date="2020-07" db="EMBL/GenBank/DDBJ databases">
        <title>Pseudomonas chaetoceroseae sp. nov., a new member of the Pseudomonas oleovorans group isolated from a culture of Chaetoceros calcitrans.</title>
        <authorList>
            <person name="Girard L."/>
            <person name="Lood C."/>
            <person name="De Mot R."/>
            <person name="Baudart J."/>
        </authorList>
    </citation>
    <scope>NUCLEOTIDE SEQUENCE</scope>
    <source>
        <strain evidence="6">536</strain>
    </source>
</reference>
<keyword evidence="7" id="KW-1185">Reference proteome</keyword>
<evidence type="ECO:0000256" key="3">
    <source>
        <dbReference type="ARBA" id="ARBA00023125"/>
    </source>
</evidence>
<dbReference type="PANTHER" id="PTHR30346:SF0">
    <property type="entry name" value="HCA OPERON TRANSCRIPTIONAL ACTIVATOR HCAR"/>
    <property type="match status" value="1"/>
</dbReference>
<proteinExistence type="inferred from homology"/>
<evidence type="ECO:0000313" key="6">
    <source>
        <dbReference type="EMBL" id="MBG0837476.1"/>
    </source>
</evidence>
<keyword evidence="2" id="KW-0805">Transcription regulation</keyword>
<evidence type="ECO:0000256" key="4">
    <source>
        <dbReference type="ARBA" id="ARBA00023163"/>
    </source>
</evidence>
<evidence type="ECO:0000259" key="5">
    <source>
        <dbReference type="PROSITE" id="PS50931"/>
    </source>
</evidence>
<dbReference type="Gene3D" id="1.10.10.10">
    <property type="entry name" value="Winged helix-like DNA-binding domain superfamily/Winged helix DNA-binding domain"/>
    <property type="match status" value="1"/>
</dbReference>
<gene>
    <name evidence="6" type="ORF">H3221_20370</name>
</gene>
<comment type="similarity">
    <text evidence="1">Belongs to the LysR transcriptional regulatory family.</text>
</comment>
<dbReference type="GO" id="GO:0032993">
    <property type="term" value="C:protein-DNA complex"/>
    <property type="evidence" value="ECO:0007669"/>
    <property type="project" value="TreeGrafter"/>
</dbReference>
<dbReference type="PRINTS" id="PR00039">
    <property type="entry name" value="HTHLYSR"/>
</dbReference>
<dbReference type="Pfam" id="PF00126">
    <property type="entry name" value="HTH_1"/>
    <property type="match status" value="1"/>
</dbReference>
<dbReference type="EMBL" id="JACFYX010000022">
    <property type="protein sequence ID" value="MBG0837476.1"/>
    <property type="molecule type" value="Genomic_DNA"/>
</dbReference>
<evidence type="ECO:0000313" key="7">
    <source>
        <dbReference type="Proteomes" id="UP000596932"/>
    </source>
</evidence>
<dbReference type="Gene3D" id="3.40.190.10">
    <property type="entry name" value="Periplasmic binding protein-like II"/>
    <property type="match status" value="2"/>
</dbReference>
<dbReference type="SUPFAM" id="SSF53850">
    <property type="entry name" value="Periplasmic binding protein-like II"/>
    <property type="match status" value="1"/>
</dbReference>
<dbReference type="PROSITE" id="PS50931">
    <property type="entry name" value="HTH_LYSR"/>
    <property type="match status" value="1"/>
</dbReference>
<keyword evidence="4" id="KW-0804">Transcription</keyword>